<keyword evidence="2" id="KW-1185">Reference proteome</keyword>
<gene>
    <name evidence="1" type="ORF">C900_02056</name>
</gene>
<reference evidence="1 2" key="1">
    <citation type="submission" date="2012-12" db="EMBL/GenBank/DDBJ databases">
        <title>Genome assembly of Fulvivirga imtechensis AK7.</title>
        <authorList>
            <person name="Nupur N."/>
            <person name="Khatri I."/>
            <person name="Kumar R."/>
            <person name="Subramanian S."/>
            <person name="Pinnaka A."/>
        </authorList>
    </citation>
    <scope>NUCLEOTIDE SEQUENCE [LARGE SCALE GENOMIC DNA]</scope>
    <source>
        <strain evidence="1 2">AK7</strain>
    </source>
</reference>
<dbReference type="AlphaFoldDB" id="L8K2H3"/>
<organism evidence="1 2">
    <name type="scientific">Fulvivirga imtechensis AK7</name>
    <dbReference type="NCBI Taxonomy" id="1237149"/>
    <lineage>
        <taxon>Bacteria</taxon>
        <taxon>Pseudomonadati</taxon>
        <taxon>Bacteroidota</taxon>
        <taxon>Cytophagia</taxon>
        <taxon>Cytophagales</taxon>
        <taxon>Fulvivirgaceae</taxon>
        <taxon>Fulvivirga</taxon>
    </lineage>
</organism>
<comment type="caution">
    <text evidence="1">The sequence shown here is derived from an EMBL/GenBank/DDBJ whole genome shotgun (WGS) entry which is preliminary data.</text>
</comment>
<dbReference type="Proteomes" id="UP000011135">
    <property type="component" value="Unassembled WGS sequence"/>
</dbReference>
<sequence length="40" mass="4790">MLKNYFTIAYRTLVKNNIYSLMIFWGGFWDSNVLKSSFGY</sequence>
<evidence type="ECO:0000313" key="1">
    <source>
        <dbReference type="EMBL" id="ELR73652.1"/>
    </source>
</evidence>
<protein>
    <submittedName>
        <fullName evidence="1">Uncharacterized protein</fullName>
    </submittedName>
</protein>
<dbReference type="STRING" id="1237149.C900_02056"/>
<proteinExistence type="predicted"/>
<dbReference type="EMBL" id="AMZN01000003">
    <property type="protein sequence ID" value="ELR73652.1"/>
    <property type="molecule type" value="Genomic_DNA"/>
</dbReference>
<name>L8K2H3_9BACT</name>
<accession>L8K2H3</accession>
<evidence type="ECO:0000313" key="2">
    <source>
        <dbReference type="Proteomes" id="UP000011135"/>
    </source>
</evidence>